<accession>A0A0E0J6B0</accession>
<organism evidence="2">
    <name type="scientific">Oryza nivara</name>
    <name type="common">Indian wild rice</name>
    <name type="synonym">Oryza sativa f. spontanea</name>
    <dbReference type="NCBI Taxonomy" id="4536"/>
    <lineage>
        <taxon>Eukaryota</taxon>
        <taxon>Viridiplantae</taxon>
        <taxon>Streptophyta</taxon>
        <taxon>Embryophyta</taxon>
        <taxon>Tracheophyta</taxon>
        <taxon>Spermatophyta</taxon>
        <taxon>Magnoliopsida</taxon>
        <taxon>Liliopsida</taxon>
        <taxon>Poales</taxon>
        <taxon>Poaceae</taxon>
        <taxon>BOP clade</taxon>
        <taxon>Oryzoideae</taxon>
        <taxon>Oryzeae</taxon>
        <taxon>Oryzinae</taxon>
        <taxon>Oryza</taxon>
    </lineage>
</organism>
<reference evidence="2" key="1">
    <citation type="submission" date="2015-04" db="UniProtKB">
        <authorList>
            <consortium name="EnsemblPlants"/>
        </authorList>
    </citation>
    <scope>IDENTIFICATION</scope>
    <source>
        <strain evidence="2">SL10</strain>
    </source>
</reference>
<protein>
    <submittedName>
        <fullName evidence="2">Uncharacterized protein</fullName>
    </submittedName>
</protein>
<evidence type="ECO:0000256" key="1">
    <source>
        <dbReference type="SAM" id="MobiDB-lite"/>
    </source>
</evidence>
<dbReference type="Proteomes" id="UP000006591">
    <property type="component" value="Chromosome 12"/>
</dbReference>
<feature type="region of interest" description="Disordered" evidence="1">
    <location>
        <begin position="110"/>
        <end position="141"/>
    </location>
</feature>
<evidence type="ECO:0000313" key="2">
    <source>
        <dbReference type="EnsemblPlants" id="ONIVA12G01570.1"/>
    </source>
</evidence>
<dbReference type="AlphaFoldDB" id="A0A0E0J6B0"/>
<feature type="compositionally biased region" description="Basic and acidic residues" evidence="1">
    <location>
        <begin position="110"/>
        <end position="135"/>
    </location>
</feature>
<evidence type="ECO:0000313" key="3">
    <source>
        <dbReference type="Proteomes" id="UP000006591"/>
    </source>
</evidence>
<reference evidence="2" key="2">
    <citation type="submission" date="2018-04" db="EMBL/GenBank/DDBJ databases">
        <title>OnivRS2 (Oryza nivara Reference Sequence Version 2).</title>
        <authorList>
            <person name="Zhang J."/>
            <person name="Kudrna D."/>
            <person name="Lee S."/>
            <person name="Talag J."/>
            <person name="Rajasekar S."/>
            <person name="Welchert J."/>
            <person name="Hsing Y.-I."/>
            <person name="Wing R.A."/>
        </authorList>
    </citation>
    <scope>NUCLEOTIDE SEQUENCE [LARGE SCALE GENOMIC DNA]</scope>
    <source>
        <strain evidence="2">SL10</strain>
    </source>
</reference>
<proteinExistence type="predicted"/>
<name>A0A0E0J6B0_ORYNI</name>
<sequence length="159" mass="16981">MARGGETVLGRVGAMGRGARWGGDECARASIGSAAVPICATARASVDWRLLGIGGDLAEMNRRWRDGRGEMRASCVGAMESIGGGGGALDNGAGGEREARMRYGREVRGSRGECGREGDAGEDVRSRRCGVDCGRERRRRRSDARIWDVRSNSSDDFTL</sequence>
<dbReference type="EnsemblPlants" id="ONIVA12G01570.1">
    <property type="protein sequence ID" value="ONIVA12G01570.1"/>
    <property type="gene ID" value="ONIVA12G01570"/>
</dbReference>
<dbReference type="HOGENOM" id="CLU_1663548_0_0_1"/>
<dbReference type="Gramene" id="ONIVA12G01570.1">
    <property type="protein sequence ID" value="ONIVA12G01570.1"/>
    <property type="gene ID" value="ONIVA12G01570"/>
</dbReference>
<keyword evidence="3" id="KW-1185">Reference proteome</keyword>